<dbReference type="AlphaFoldDB" id="A0A3B0PL89"/>
<evidence type="ECO:0000313" key="2">
    <source>
        <dbReference type="Proteomes" id="UP000257559"/>
    </source>
</evidence>
<name>A0A3B0PL89_9BACT</name>
<keyword evidence="2" id="KW-1185">Reference proteome</keyword>
<reference evidence="2" key="1">
    <citation type="submission" date="2018-06" db="EMBL/GenBank/DDBJ databases">
        <authorList>
            <consortium name="Pathogen Informatics"/>
        </authorList>
    </citation>
    <scope>NUCLEOTIDE SEQUENCE [LARGE SCALE GENOMIC DNA]</scope>
    <source>
        <strain evidence="2">NCTC10132</strain>
    </source>
</reference>
<organism evidence="1 2">
    <name type="scientific">Mycoplasmopsis edwardii</name>
    <dbReference type="NCBI Taxonomy" id="53558"/>
    <lineage>
        <taxon>Bacteria</taxon>
        <taxon>Bacillati</taxon>
        <taxon>Mycoplasmatota</taxon>
        <taxon>Mycoplasmoidales</taxon>
        <taxon>Metamycoplasmataceae</taxon>
        <taxon>Mycoplasmopsis</taxon>
    </lineage>
</organism>
<sequence>MSNVPPSYSILSMLAPTYKVFEFLRALSEIETMLKLFSMCSGYLFSLFELTNETPKLYS</sequence>
<accession>A0A3B0PL89</accession>
<evidence type="ECO:0000313" key="1">
    <source>
        <dbReference type="EMBL" id="SYV97552.1"/>
    </source>
</evidence>
<dbReference type="KEGG" id="medw:NCTC10132_00918"/>
<gene>
    <name evidence="1" type="ORF">NCTC10132_00918</name>
</gene>
<protein>
    <submittedName>
        <fullName evidence="1">Uncharacterized protein</fullName>
    </submittedName>
</protein>
<dbReference type="EMBL" id="LS991951">
    <property type="protein sequence ID" value="SYV97552.1"/>
    <property type="molecule type" value="Genomic_DNA"/>
</dbReference>
<dbReference type="Proteomes" id="UP000257559">
    <property type="component" value="Chromosome"/>
</dbReference>
<proteinExistence type="predicted"/>